<dbReference type="RefSeq" id="WP_145348372.1">
    <property type="nucleotide sequence ID" value="NZ_CP036261.1"/>
</dbReference>
<evidence type="ECO:0000256" key="1">
    <source>
        <dbReference type="ARBA" id="ARBA00007116"/>
    </source>
</evidence>
<comment type="similarity">
    <text evidence="1 7">Belongs to the universal ribosomal protein uL18 family.</text>
</comment>
<dbReference type="NCBIfam" id="TIGR00060">
    <property type="entry name" value="L18_bact"/>
    <property type="match status" value="1"/>
</dbReference>
<evidence type="ECO:0000256" key="5">
    <source>
        <dbReference type="ARBA" id="ARBA00023274"/>
    </source>
</evidence>
<dbReference type="HAMAP" id="MF_01337_B">
    <property type="entry name" value="Ribosomal_uL18_B"/>
    <property type="match status" value="1"/>
</dbReference>
<keyword evidence="5 7" id="KW-0687">Ribonucleoprotein</keyword>
<name>A0A517M6S9_9BACT</name>
<proteinExistence type="inferred from homology"/>
<dbReference type="KEGG" id="ruv:EC9_47960"/>
<feature type="region of interest" description="Disordered" evidence="8">
    <location>
        <begin position="1"/>
        <end position="21"/>
    </location>
</feature>
<dbReference type="InterPro" id="IPR004389">
    <property type="entry name" value="Ribosomal_uL18_bac-type"/>
</dbReference>
<feature type="compositionally biased region" description="Basic residues" evidence="8">
    <location>
        <begin position="11"/>
        <end position="21"/>
    </location>
</feature>
<evidence type="ECO:0000256" key="4">
    <source>
        <dbReference type="ARBA" id="ARBA00022980"/>
    </source>
</evidence>
<gene>
    <name evidence="7 9" type="primary">rplR</name>
    <name evidence="9" type="ORF">EC9_47960</name>
</gene>
<dbReference type="SUPFAM" id="SSF53137">
    <property type="entry name" value="Translational machinery components"/>
    <property type="match status" value="1"/>
</dbReference>
<evidence type="ECO:0000256" key="6">
    <source>
        <dbReference type="ARBA" id="ARBA00035197"/>
    </source>
</evidence>
<dbReference type="PANTHER" id="PTHR12899:SF3">
    <property type="entry name" value="LARGE RIBOSOMAL SUBUNIT PROTEIN UL18M"/>
    <property type="match status" value="1"/>
</dbReference>
<dbReference type="OrthoDB" id="9810939at2"/>
<evidence type="ECO:0000256" key="2">
    <source>
        <dbReference type="ARBA" id="ARBA00022730"/>
    </source>
</evidence>
<dbReference type="PANTHER" id="PTHR12899">
    <property type="entry name" value="39S RIBOSOMAL PROTEIN L18, MITOCHONDRIAL"/>
    <property type="match status" value="1"/>
</dbReference>
<reference evidence="9 10" key="1">
    <citation type="submission" date="2019-02" db="EMBL/GenBank/DDBJ databases">
        <title>Deep-cultivation of Planctomycetes and their phenomic and genomic characterization uncovers novel biology.</title>
        <authorList>
            <person name="Wiegand S."/>
            <person name="Jogler M."/>
            <person name="Boedeker C."/>
            <person name="Pinto D."/>
            <person name="Vollmers J."/>
            <person name="Rivas-Marin E."/>
            <person name="Kohn T."/>
            <person name="Peeters S.H."/>
            <person name="Heuer A."/>
            <person name="Rast P."/>
            <person name="Oberbeckmann S."/>
            <person name="Bunk B."/>
            <person name="Jeske O."/>
            <person name="Meyerdierks A."/>
            <person name="Storesund J.E."/>
            <person name="Kallscheuer N."/>
            <person name="Luecker S."/>
            <person name="Lage O.M."/>
            <person name="Pohl T."/>
            <person name="Merkel B.J."/>
            <person name="Hornburger P."/>
            <person name="Mueller R.-W."/>
            <person name="Bruemmer F."/>
            <person name="Labrenz M."/>
            <person name="Spormann A.M."/>
            <person name="Op den Camp H."/>
            <person name="Overmann J."/>
            <person name="Amann R."/>
            <person name="Jetten M.S.M."/>
            <person name="Mascher T."/>
            <person name="Medema M.H."/>
            <person name="Devos D.P."/>
            <person name="Kaster A.-K."/>
            <person name="Ovreas L."/>
            <person name="Rohde M."/>
            <person name="Galperin M.Y."/>
            <person name="Jogler C."/>
        </authorList>
    </citation>
    <scope>NUCLEOTIDE SEQUENCE [LARGE SCALE GENOMIC DNA]</scope>
    <source>
        <strain evidence="9 10">EC9</strain>
    </source>
</reference>
<comment type="subunit">
    <text evidence="7">Part of the 50S ribosomal subunit; part of the 5S rRNA/L5/L18/L25 subcomplex. Contacts the 5S and 23S rRNAs.</text>
</comment>
<protein>
    <recommendedName>
        <fullName evidence="6 7">Large ribosomal subunit protein uL18</fullName>
    </recommendedName>
</protein>
<keyword evidence="2 7" id="KW-0699">rRNA-binding</keyword>
<feature type="compositionally biased region" description="Basic and acidic residues" evidence="8">
    <location>
        <begin position="1"/>
        <end position="10"/>
    </location>
</feature>
<evidence type="ECO:0000313" key="10">
    <source>
        <dbReference type="Proteomes" id="UP000319557"/>
    </source>
</evidence>
<keyword evidence="3 7" id="KW-0694">RNA-binding</keyword>
<keyword evidence="10" id="KW-1185">Reference proteome</keyword>
<organism evidence="9 10">
    <name type="scientific">Rosistilla ulvae</name>
    <dbReference type="NCBI Taxonomy" id="1930277"/>
    <lineage>
        <taxon>Bacteria</taxon>
        <taxon>Pseudomonadati</taxon>
        <taxon>Planctomycetota</taxon>
        <taxon>Planctomycetia</taxon>
        <taxon>Pirellulales</taxon>
        <taxon>Pirellulaceae</taxon>
        <taxon>Rosistilla</taxon>
    </lineage>
</organism>
<dbReference type="Proteomes" id="UP000319557">
    <property type="component" value="Chromosome"/>
</dbReference>
<dbReference type="Pfam" id="PF00861">
    <property type="entry name" value="Ribosomal_L18p"/>
    <property type="match status" value="1"/>
</dbReference>
<keyword evidence="4 7" id="KW-0689">Ribosomal protein</keyword>
<evidence type="ECO:0000313" key="9">
    <source>
        <dbReference type="EMBL" id="QDS90582.1"/>
    </source>
</evidence>
<dbReference type="FunFam" id="3.30.420.100:FF:000001">
    <property type="entry name" value="50S ribosomal protein L18"/>
    <property type="match status" value="1"/>
</dbReference>
<evidence type="ECO:0000256" key="3">
    <source>
        <dbReference type="ARBA" id="ARBA00022884"/>
    </source>
</evidence>
<dbReference type="CDD" id="cd00432">
    <property type="entry name" value="Ribosomal_L18_L5e"/>
    <property type="match status" value="1"/>
</dbReference>
<dbReference type="InterPro" id="IPR005484">
    <property type="entry name" value="Ribosomal_uL18_bac/plant/anim"/>
</dbReference>
<evidence type="ECO:0000256" key="8">
    <source>
        <dbReference type="SAM" id="MobiDB-lite"/>
    </source>
</evidence>
<accession>A0A517M6S9</accession>
<comment type="function">
    <text evidence="7">This is one of the proteins that bind and probably mediate the attachment of the 5S RNA into the large ribosomal subunit, where it forms part of the central protuberance.</text>
</comment>
<dbReference type="GO" id="GO:0008097">
    <property type="term" value="F:5S rRNA binding"/>
    <property type="evidence" value="ECO:0007669"/>
    <property type="project" value="TreeGrafter"/>
</dbReference>
<dbReference type="EMBL" id="CP036261">
    <property type="protein sequence ID" value="QDS90582.1"/>
    <property type="molecule type" value="Genomic_DNA"/>
</dbReference>
<dbReference type="InterPro" id="IPR057268">
    <property type="entry name" value="Ribosomal_L18"/>
</dbReference>
<dbReference type="GO" id="GO:0022625">
    <property type="term" value="C:cytosolic large ribosomal subunit"/>
    <property type="evidence" value="ECO:0007669"/>
    <property type="project" value="TreeGrafter"/>
</dbReference>
<evidence type="ECO:0000256" key="7">
    <source>
        <dbReference type="HAMAP-Rule" id="MF_01337"/>
    </source>
</evidence>
<dbReference type="AlphaFoldDB" id="A0A517M6S9"/>
<dbReference type="GO" id="GO:0003735">
    <property type="term" value="F:structural constituent of ribosome"/>
    <property type="evidence" value="ECO:0007669"/>
    <property type="project" value="InterPro"/>
</dbReference>
<dbReference type="Gene3D" id="3.30.420.100">
    <property type="match status" value="1"/>
</dbReference>
<dbReference type="GO" id="GO:0006412">
    <property type="term" value="P:translation"/>
    <property type="evidence" value="ECO:0007669"/>
    <property type="project" value="UniProtKB-UniRule"/>
</dbReference>
<sequence>MDKNKKQDKNRQRRRFHVRNKLRGSADHPRLCVNRSLSHFSCQLVDDINGKTLASASTKDKALRDALKPGGNCAAAAAIGKAVAERAVAAGIKRVKLDRGHCKYHGRVKAFAEAAREAGLEF</sequence>